<dbReference type="InterPro" id="IPR020562">
    <property type="entry name" value="PRibGlycinamide_synth_N"/>
</dbReference>
<keyword evidence="8 13" id="KW-0067">ATP-binding</keyword>
<dbReference type="Gene3D" id="3.40.50.20">
    <property type="match status" value="1"/>
</dbReference>
<evidence type="ECO:0000256" key="7">
    <source>
        <dbReference type="ARBA" id="ARBA00022755"/>
    </source>
</evidence>
<dbReference type="SUPFAM" id="SSF52440">
    <property type="entry name" value="PreATP-grasp domain"/>
    <property type="match status" value="1"/>
</dbReference>
<dbReference type="HAMAP" id="MF_00138">
    <property type="entry name" value="GARS"/>
    <property type="match status" value="1"/>
</dbReference>
<evidence type="ECO:0000256" key="11">
    <source>
        <dbReference type="ARBA" id="ARBA00042864"/>
    </source>
</evidence>
<dbReference type="GeneID" id="90532949"/>
<evidence type="ECO:0000256" key="8">
    <source>
        <dbReference type="ARBA" id="ARBA00022840"/>
    </source>
</evidence>
<evidence type="ECO:0000256" key="1">
    <source>
        <dbReference type="ARBA" id="ARBA00001936"/>
    </source>
</evidence>
<dbReference type="SUPFAM" id="SSF51246">
    <property type="entry name" value="Rudiment single hybrid motif"/>
    <property type="match status" value="1"/>
</dbReference>
<dbReference type="InterPro" id="IPR020561">
    <property type="entry name" value="PRibGlycinamid_synth_ATP-grasp"/>
</dbReference>
<feature type="domain" description="ATP-grasp" evidence="15">
    <location>
        <begin position="107"/>
        <end position="314"/>
    </location>
</feature>
<dbReference type="PANTHER" id="PTHR43472">
    <property type="entry name" value="PHOSPHORIBOSYLAMINE--GLYCINE LIGASE"/>
    <property type="match status" value="1"/>
</dbReference>
<dbReference type="Pfam" id="PF01071">
    <property type="entry name" value="GARS_A"/>
    <property type="match status" value="1"/>
</dbReference>
<dbReference type="Pfam" id="PF02843">
    <property type="entry name" value="GARS_C"/>
    <property type="match status" value="1"/>
</dbReference>
<evidence type="ECO:0000256" key="2">
    <source>
        <dbReference type="ARBA" id="ARBA00001946"/>
    </source>
</evidence>
<dbReference type="SMART" id="SM01209">
    <property type="entry name" value="GARS_A"/>
    <property type="match status" value="1"/>
</dbReference>
<comment type="pathway">
    <text evidence="3 12">Purine metabolism; IMP biosynthesis via de novo pathway; N(1)-(5-phospho-D-ribosyl)glycinamide from 5-phospho-alpha-D-ribose 1-diphosphate: step 2/2.</text>
</comment>
<dbReference type="InterPro" id="IPR020560">
    <property type="entry name" value="PRibGlycinamide_synth_C-dom"/>
</dbReference>
<comment type="caution">
    <text evidence="16">The sequence shown here is derived from an EMBL/GenBank/DDBJ whole genome shotgun (WGS) entry which is preliminary data.</text>
</comment>
<keyword evidence="7 12" id="KW-0658">Purine biosynthesis</keyword>
<dbReference type="PROSITE" id="PS00184">
    <property type="entry name" value="GARS"/>
    <property type="match status" value="1"/>
</dbReference>
<proteinExistence type="inferred from homology"/>
<dbReference type="Gene3D" id="3.90.600.10">
    <property type="entry name" value="Phosphoribosylglycinamide synthetase, C-terminal domain"/>
    <property type="match status" value="1"/>
</dbReference>
<evidence type="ECO:0000313" key="16">
    <source>
        <dbReference type="EMBL" id="MCQ4838630.1"/>
    </source>
</evidence>
<dbReference type="InterPro" id="IPR013815">
    <property type="entry name" value="ATP_grasp_subdomain_1"/>
</dbReference>
<comment type="cofactor">
    <cofactor evidence="2">
        <name>Mg(2+)</name>
        <dbReference type="ChEBI" id="CHEBI:18420"/>
    </cofactor>
</comment>
<evidence type="ECO:0000256" key="5">
    <source>
        <dbReference type="ARBA" id="ARBA00022598"/>
    </source>
</evidence>
<feature type="region of interest" description="Disordered" evidence="14">
    <location>
        <begin position="210"/>
        <end position="233"/>
    </location>
</feature>
<organism evidence="16 17">
    <name type="scientific">Neglectibacter timonensis</name>
    <dbReference type="NCBI Taxonomy" id="1776382"/>
    <lineage>
        <taxon>Bacteria</taxon>
        <taxon>Bacillati</taxon>
        <taxon>Bacillota</taxon>
        <taxon>Clostridia</taxon>
        <taxon>Eubacteriales</taxon>
        <taxon>Oscillospiraceae</taxon>
        <taxon>Neglectibacter</taxon>
    </lineage>
</organism>
<comment type="catalytic activity">
    <reaction evidence="12">
        <text>5-phospho-beta-D-ribosylamine + glycine + ATP = N(1)-(5-phospho-beta-D-ribosyl)glycinamide + ADP + phosphate + H(+)</text>
        <dbReference type="Rhea" id="RHEA:17453"/>
        <dbReference type="ChEBI" id="CHEBI:15378"/>
        <dbReference type="ChEBI" id="CHEBI:30616"/>
        <dbReference type="ChEBI" id="CHEBI:43474"/>
        <dbReference type="ChEBI" id="CHEBI:57305"/>
        <dbReference type="ChEBI" id="CHEBI:58681"/>
        <dbReference type="ChEBI" id="CHEBI:143788"/>
        <dbReference type="ChEBI" id="CHEBI:456216"/>
        <dbReference type="EC" id="6.3.4.13"/>
    </reaction>
</comment>
<dbReference type="EC" id="6.3.4.13" evidence="4 12"/>
<dbReference type="Gene3D" id="3.30.470.20">
    <property type="entry name" value="ATP-grasp fold, B domain"/>
    <property type="match status" value="1"/>
</dbReference>
<evidence type="ECO:0000259" key="15">
    <source>
        <dbReference type="PROSITE" id="PS50975"/>
    </source>
</evidence>
<evidence type="ECO:0000256" key="6">
    <source>
        <dbReference type="ARBA" id="ARBA00022741"/>
    </source>
</evidence>
<keyword evidence="17" id="KW-1185">Reference proteome</keyword>
<protein>
    <recommendedName>
        <fullName evidence="4 12">Phosphoribosylamine--glycine ligase</fullName>
        <ecNumber evidence="4 12">6.3.4.13</ecNumber>
    </recommendedName>
    <alternativeName>
        <fullName evidence="12">GARS</fullName>
    </alternativeName>
    <alternativeName>
        <fullName evidence="10 12">Glycinamide ribonucleotide synthetase</fullName>
    </alternativeName>
    <alternativeName>
        <fullName evidence="11 12">Phosphoribosylglycinamide synthetase</fullName>
    </alternativeName>
</protein>
<dbReference type="InterPro" id="IPR000115">
    <property type="entry name" value="PRibGlycinamide_synth"/>
</dbReference>
<dbReference type="GO" id="GO:0004637">
    <property type="term" value="F:phosphoribosylamine-glycine ligase activity"/>
    <property type="evidence" value="ECO:0007669"/>
    <property type="project" value="UniProtKB-EC"/>
</dbReference>
<dbReference type="InterPro" id="IPR011761">
    <property type="entry name" value="ATP-grasp"/>
</dbReference>
<evidence type="ECO:0000256" key="12">
    <source>
        <dbReference type="HAMAP-Rule" id="MF_00138"/>
    </source>
</evidence>
<dbReference type="PROSITE" id="PS50975">
    <property type="entry name" value="ATP_GRASP"/>
    <property type="match status" value="1"/>
</dbReference>
<evidence type="ECO:0000256" key="9">
    <source>
        <dbReference type="ARBA" id="ARBA00038345"/>
    </source>
</evidence>
<keyword evidence="6 13" id="KW-0547">Nucleotide-binding</keyword>
<dbReference type="NCBIfam" id="TIGR00877">
    <property type="entry name" value="purD"/>
    <property type="match status" value="1"/>
</dbReference>
<dbReference type="PANTHER" id="PTHR43472:SF1">
    <property type="entry name" value="PHOSPHORIBOSYLAMINE--GLYCINE LIGASE, CHLOROPLASTIC"/>
    <property type="match status" value="1"/>
</dbReference>
<dbReference type="InterPro" id="IPR016185">
    <property type="entry name" value="PreATP-grasp_dom_sf"/>
</dbReference>
<name>A0ABT1RVC9_9FIRM</name>
<dbReference type="Gene3D" id="3.30.1490.20">
    <property type="entry name" value="ATP-grasp fold, A domain"/>
    <property type="match status" value="1"/>
</dbReference>
<comment type="cofactor">
    <cofactor evidence="1">
        <name>Mn(2+)</name>
        <dbReference type="ChEBI" id="CHEBI:29035"/>
    </cofactor>
</comment>
<dbReference type="InterPro" id="IPR011054">
    <property type="entry name" value="Rudment_hybrid_motif"/>
</dbReference>
<dbReference type="Pfam" id="PF02844">
    <property type="entry name" value="GARS_N"/>
    <property type="match status" value="1"/>
</dbReference>
<evidence type="ECO:0000256" key="3">
    <source>
        <dbReference type="ARBA" id="ARBA00005174"/>
    </source>
</evidence>
<comment type="similarity">
    <text evidence="9 12">Belongs to the GARS family.</text>
</comment>
<evidence type="ECO:0000256" key="10">
    <source>
        <dbReference type="ARBA" id="ARBA00042242"/>
    </source>
</evidence>
<evidence type="ECO:0000256" key="14">
    <source>
        <dbReference type="SAM" id="MobiDB-lite"/>
    </source>
</evidence>
<dbReference type="SUPFAM" id="SSF56059">
    <property type="entry name" value="Glutathione synthetase ATP-binding domain-like"/>
    <property type="match status" value="1"/>
</dbReference>
<gene>
    <name evidence="12 16" type="primary">purD</name>
    <name evidence="16" type="ORF">NE695_01725</name>
</gene>
<accession>A0ABT1RVC9</accession>
<dbReference type="Proteomes" id="UP001524473">
    <property type="component" value="Unassembled WGS sequence"/>
</dbReference>
<dbReference type="InterPro" id="IPR037123">
    <property type="entry name" value="PRibGlycinamide_synth_C_sf"/>
</dbReference>
<evidence type="ECO:0000313" key="17">
    <source>
        <dbReference type="Proteomes" id="UP001524473"/>
    </source>
</evidence>
<reference evidence="16 17" key="1">
    <citation type="submission" date="2022-06" db="EMBL/GenBank/DDBJ databases">
        <title>Isolation of gut microbiota from human fecal samples.</title>
        <authorList>
            <person name="Pamer E.G."/>
            <person name="Barat B."/>
            <person name="Waligurski E."/>
            <person name="Medina S."/>
            <person name="Paddock L."/>
            <person name="Mostad J."/>
        </authorList>
    </citation>
    <scope>NUCLEOTIDE SEQUENCE [LARGE SCALE GENOMIC DNA]</scope>
    <source>
        <strain evidence="16 17">DFI.9.73</strain>
    </source>
</reference>
<evidence type="ECO:0000256" key="4">
    <source>
        <dbReference type="ARBA" id="ARBA00013255"/>
    </source>
</evidence>
<dbReference type="SMART" id="SM01210">
    <property type="entry name" value="GARS_C"/>
    <property type="match status" value="1"/>
</dbReference>
<dbReference type="RefSeq" id="WP_066865462.1">
    <property type="nucleotide sequence ID" value="NZ_CABKVV010000014.1"/>
</dbReference>
<dbReference type="InterPro" id="IPR020559">
    <property type="entry name" value="PRibGlycinamide_synth_CS"/>
</dbReference>
<evidence type="ECO:0000256" key="13">
    <source>
        <dbReference type="PROSITE-ProRule" id="PRU00409"/>
    </source>
</evidence>
<sequence>MKLLVIGSGGREHAIVRKLKESSKVEKLYCAPGNGGIACDAECVPIDAMDQEGMLAFAKEKSVDFVVVAPDDPLGAGMVDTLEVAGFPCFGPNAKAAEIESSKVFSKGLMKKYGIPTAEYEVFTDAGDALGYIRKQGKYPAVIKADGLALGKGVVIAQNEQEAAAALHSIMEDKIFGASGNQVVVEEFLTGPEVSVLAFTDGTAMEPMVSSKDHKRAYDGDKGPNTGGMGTISPNPYYTEEIARECVEKIFLPTMRAMNAEGRKFKGCLYFGLMLTSDGPKVIEYNCRFGDPETQVVLPRLKTDFVDIITAVAEERLSQLSIEWSEEACACVVMASGGYPGSYPKGIEIHGLDENGQVEGAVVYHAGTRLDHAGNSGKRSFLTNGGRVLGVTAQGKTLPEALKNAYAAVEKISFDGAMYRKDIGSVSNS</sequence>
<keyword evidence="5 12" id="KW-0436">Ligase</keyword>
<dbReference type="EMBL" id="JANFZH010000002">
    <property type="protein sequence ID" value="MCQ4838630.1"/>
    <property type="molecule type" value="Genomic_DNA"/>
</dbReference>